<keyword evidence="3" id="KW-1185">Reference proteome</keyword>
<organism evidence="2 3">
    <name type="scientific">Flexivirga oryzae</name>
    <dbReference type="NCBI Taxonomy" id="1794944"/>
    <lineage>
        <taxon>Bacteria</taxon>
        <taxon>Bacillati</taxon>
        <taxon>Actinomycetota</taxon>
        <taxon>Actinomycetes</taxon>
        <taxon>Micrococcales</taxon>
        <taxon>Dermacoccaceae</taxon>
        <taxon>Flexivirga</taxon>
    </lineage>
</organism>
<name>A0A839NCI2_9MICO</name>
<dbReference type="EMBL" id="JACHVQ010000006">
    <property type="protein sequence ID" value="MBB2894569.1"/>
    <property type="molecule type" value="Genomic_DNA"/>
</dbReference>
<evidence type="ECO:0000313" key="2">
    <source>
        <dbReference type="EMBL" id="MBB2894569.1"/>
    </source>
</evidence>
<evidence type="ECO:0000256" key="1">
    <source>
        <dbReference type="SAM" id="MobiDB-lite"/>
    </source>
</evidence>
<gene>
    <name evidence="2" type="ORF">FHU39_004615</name>
</gene>
<reference evidence="2 3" key="1">
    <citation type="submission" date="2020-08" db="EMBL/GenBank/DDBJ databases">
        <title>Sequencing the genomes of 1000 actinobacteria strains.</title>
        <authorList>
            <person name="Klenk H.-P."/>
        </authorList>
    </citation>
    <scope>NUCLEOTIDE SEQUENCE [LARGE SCALE GENOMIC DNA]</scope>
    <source>
        <strain evidence="2 3">DSM 105369</strain>
    </source>
</reference>
<sequence>MTGQAVIRQAFRQVPKPPEVGNLPQLQSMAEAAQARGHVRRTRS</sequence>
<dbReference type="AlphaFoldDB" id="A0A839NCI2"/>
<feature type="region of interest" description="Disordered" evidence="1">
    <location>
        <begin position="1"/>
        <end position="25"/>
    </location>
</feature>
<accession>A0A839NCI2</accession>
<protein>
    <submittedName>
        <fullName evidence="2">Uncharacterized protein</fullName>
    </submittedName>
</protein>
<dbReference type="Proteomes" id="UP000559182">
    <property type="component" value="Unassembled WGS sequence"/>
</dbReference>
<comment type="caution">
    <text evidence="2">The sequence shown here is derived from an EMBL/GenBank/DDBJ whole genome shotgun (WGS) entry which is preliminary data.</text>
</comment>
<proteinExistence type="predicted"/>
<evidence type="ECO:0000313" key="3">
    <source>
        <dbReference type="Proteomes" id="UP000559182"/>
    </source>
</evidence>